<dbReference type="InterPro" id="IPR014031">
    <property type="entry name" value="Ketoacyl_synth_C"/>
</dbReference>
<evidence type="ECO:0000256" key="1">
    <source>
        <dbReference type="ARBA" id="ARBA00005194"/>
    </source>
</evidence>
<protein>
    <recommendedName>
        <fullName evidence="4 14">3-oxoacyl-[acyl-carrier-protein] synthase 2</fullName>
        <ecNumber evidence="3 14">2.3.1.179</ecNumber>
    </recommendedName>
</protein>
<comment type="catalytic activity">
    <reaction evidence="12 14">
        <text>(9Z)-hexadecenoyl-[ACP] + malonyl-[ACP] + H(+) = 3-oxo-(11Z)-octadecenoyl-[ACP] + holo-[ACP] + CO2</text>
        <dbReference type="Rhea" id="RHEA:55040"/>
        <dbReference type="Rhea" id="RHEA-COMP:9623"/>
        <dbReference type="Rhea" id="RHEA-COMP:9685"/>
        <dbReference type="Rhea" id="RHEA-COMP:10800"/>
        <dbReference type="Rhea" id="RHEA-COMP:14074"/>
        <dbReference type="ChEBI" id="CHEBI:15378"/>
        <dbReference type="ChEBI" id="CHEBI:16526"/>
        <dbReference type="ChEBI" id="CHEBI:64479"/>
        <dbReference type="ChEBI" id="CHEBI:78449"/>
        <dbReference type="ChEBI" id="CHEBI:83989"/>
        <dbReference type="ChEBI" id="CHEBI:138538"/>
        <dbReference type="EC" id="2.3.1.179"/>
    </reaction>
</comment>
<evidence type="ECO:0000256" key="13">
    <source>
        <dbReference type="ARBA" id="ARBA00047659"/>
    </source>
</evidence>
<gene>
    <name evidence="17" type="primary">fabF</name>
    <name evidence="17" type="ORF">WCV65_04875</name>
</gene>
<keyword evidence="8" id="KW-0443">Lipid metabolism</keyword>
<dbReference type="PANTHER" id="PTHR11712:SF336">
    <property type="entry name" value="3-OXOACYL-[ACYL-CARRIER-PROTEIN] SYNTHASE, MITOCHONDRIAL"/>
    <property type="match status" value="1"/>
</dbReference>
<proteinExistence type="inferred from homology"/>
<evidence type="ECO:0000256" key="8">
    <source>
        <dbReference type="ARBA" id="ARBA00023098"/>
    </source>
</evidence>
<evidence type="ECO:0000256" key="7">
    <source>
        <dbReference type="ARBA" id="ARBA00022832"/>
    </source>
</evidence>
<keyword evidence="9 14" id="KW-0275">Fatty acid biosynthesis</keyword>
<evidence type="ECO:0000256" key="11">
    <source>
        <dbReference type="ARBA" id="ARBA00024006"/>
    </source>
</evidence>
<evidence type="ECO:0000256" key="5">
    <source>
        <dbReference type="ARBA" id="ARBA00022516"/>
    </source>
</evidence>
<dbReference type="Proteomes" id="UP001377337">
    <property type="component" value="Chromosome"/>
</dbReference>
<dbReference type="CDD" id="cd00834">
    <property type="entry name" value="KAS_I_II"/>
    <property type="match status" value="1"/>
</dbReference>
<accession>A0ABZ2NMP9</accession>
<dbReference type="GO" id="GO:0004315">
    <property type="term" value="F:3-oxoacyl-[acyl-carrier-protein] synthase activity"/>
    <property type="evidence" value="ECO:0007669"/>
    <property type="project" value="UniProtKB-EC"/>
</dbReference>
<evidence type="ECO:0000256" key="4">
    <source>
        <dbReference type="ARBA" id="ARBA00014657"/>
    </source>
</evidence>
<evidence type="ECO:0000256" key="2">
    <source>
        <dbReference type="ARBA" id="ARBA00008467"/>
    </source>
</evidence>
<name>A0ABZ2NMP9_9BACI</name>
<dbReference type="SUPFAM" id="SSF53901">
    <property type="entry name" value="Thiolase-like"/>
    <property type="match status" value="2"/>
</dbReference>
<dbReference type="NCBIfam" id="TIGR03150">
    <property type="entry name" value="fabF"/>
    <property type="match status" value="1"/>
</dbReference>
<dbReference type="InterPro" id="IPR000794">
    <property type="entry name" value="Beta-ketoacyl_synthase"/>
</dbReference>
<dbReference type="InterPro" id="IPR020841">
    <property type="entry name" value="PKS_Beta-ketoAc_synthase_dom"/>
</dbReference>
<comment type="function">
    <text evidence="11 14">Involved in the type II fatty acid elongation cycle. Catalyzes the elongation of a wide range of acyl-ACP by the addition of two carbons from malonyl-ACP to an acyl acceptor. Can efficiently catalyze the conversion of palmitoleoyl-ACP (cis-hexadec-9-enoyl-ACP) to cis-vaccenoyl-ACP (cis-octadec-11-enoyl-ACP), an essential step in the thermal regulation of fatty acid composition.</text>
</comment>
<evidence type="ECO:0000313" key="18">
    <source>
        <dbReference type="Proteomes" id="UP001377337"/>
    </source>
</evidence>
<feature type="domain" description="Ketosynthase family 3 (KS3)" evidence="16">
    <location>
        <begin position="3"/>
        <end position="411"/>
    </location>
</feature>
<evidence type="ECO:0000256" key="3">
    <source>
        <dbReference type="ARBA" id="ARBA00012356"/>
    </source>
</evidence>
<evidence type="ECO:0000256" key="14">
    <source>
        <dbReference type="PIRNR" id="PIRNR000447"/>
    </source>
</evidence>
<comment type="pathway">
    <text evidence="1 14">Lipid metabolism; fatty acid biosynthesis.</text>
</comment>
<keyword evidence="7" id="KW-0276">Fatty acid metabolism</keyword>
<dbReference type="EMBL" id="CP147407">
    <property type="protein sequence ID" value="WXB98961.1"/>
    <property type="molecule type" value="Genomic_DNA"/>
</dbReference>
<sequence>MCLKRVVVTGVGAVTGMGNSMKATWDSAVQGISGIGELTRFDTTGFSAKTAAEVRDFRLSDYVKVNDRHRMDRFAQYAIASSVMAVQDAGIQIGMDVESERIGVWFGTAIGGIESFEESFKSLQEGGYKSLYPFATTMVISNMASSQVSIALQAKGVNNCTVLSCASGASAVGDAMRVIQRGEADMMIAGGTEASITPLGVGAFCAMGAISANPDPNTSCRPFSRNRDGLVMGEGAAALILESLESAINRGADIYGEITGYGSAADAFHITSPASGGEGAVRAMELALGQSRLDKEEIKYINAHGTATIYNDKIETEAIKGFFGKHAYNIPISSTKSMTGHMMGAAGAIEAIFTLMTLKTGVIPPTLNLDEPDPDCDLDYVPGVARKNVLHAAMSNSLGFGGHNTVLVFKSVR</sequence>
<evidence type="ECO:0000256" key="6">
    <source>
        <dbReference type="ARBA" id="ARBA00022679"/>
    </source>
</evidence>
<keyword evidence="5 14" id="KW-0444">Lipid biosynthesis</keyword>
<dbReference type="Gene3D" id="3.40.47.10">
    <property type="match status" value="1"/>
</dbReference>
<dbReference type="PROSITE" id="PS52004">
    <property type="entry name" value="KS3_2"/>
    <property type="match status" value="1"/>
</dbReference>
<dbReference type="Pfam" id="PF00109">
    <property type="entry name" value="ketoacyl-synt"/>
    <property type="match status" value="1"/>
</dbReference>
<keyword evidence="6 14" id="KW-0808">Transferase</keyword>
<keyword evidence="10 14" id="KW-0012">Acyltransferase</keyword>
<evidence type="ECO:0000256" key="15">
    <source>
        <dbReference type="RuleBase" id="RU003694"/>
    </source>
</evidence>
<comment type="catalytic activity">
    <reaction evidence="13 14">
        <text>a fatty acyl-[ACP] + malonyl-[ACP] + H(+) = a 3-oxoacyl-[ACP] + holo-[ACP] + CO2</text>
        <dbReference type="Rhea" id="RHEA:22836"/>
        <dbReference type="Rhea" id="RHEA-COMP:9623"/>
        <dbReference type="Rhea" id="RHEA-COMP:9685"/>
        <dbReference type="Rhea" id="RHEA-COMP:9916"/>
        <dbReference type="Rhea" id="RHEA-COMP:14125"/>
        <dbReference type="ChEBI" id="CHEBI:15378"/>
        <dbReference type="ChEBI" id="CHEBI:16526"/>
        <dbReference type="ChEBI" id="CHEBI:64479"/>
        <dbReference type="ChEBI" id="CHEBI:78449"/>
        <dbReference type="ChEBI" id="CHEBI:78776"/>
        <dbReference type="ChEBI" id="CHEBI:138651"/>
    </reaction>
</comment>
<evidence type="ECO:0000256" key="12">
    <source>
        <dbReference type="ARBA" id="ARBA00047318"/>
    </source>
</evidence>
<dbReference type="PIRSF" id="PIRSF000447">
    <property type="entry name" value="KAS_II"/>
    <property type="match status" value="1"/>
</dbReference>
<comment type="similarity">
    <text evidence="2 14 15">Belongs to the thiolase-like superfamily. Beta-ketoacyl-ACP synthases family.</text>
</comment>
<dbReference type="RefSeq" id="WP_338782160.1">
    <property type="nucleotide sequence ID" value="NZ_CP147407.1"/>
</dbReference>
<dbReference type="EC" id="2.3.1.179" evidence="3 14"/>
<evidence type="ECO:0000256" key="10">
    <source>
        <dbReference type="ARBA" id="ARBA00023315"/>
    </source>
</evidence>
<dbReference type="InterPro" id="IPR016039">
    <property type="entry name" value="Thiolase-like"/>
</dbReference>
<evidence type="ECO:0000313" key="17">
    <source>
        <dbReference type="EMBL" id="WXB98961.1"/>
    </source>
</evidence>
<dbReference type="InterPro" id="IPR014030">
    <property type="entry name" value="Ketoacyl_synth_N"/>
</dbReference>
<dbReference type="Pfam" id="PF02801">
    <property type="entry name" value="Ketoacyl-synt_C"/>
    <property type="match status" value="1"/>
</dbReference>
<dbReference type="NCBIfam" id="NF005589">
    <property type="entry name" value="PRK07314.1"/>
    <property type="match status" value="1"/>
</dbReference>
<evidence type="ECO:0000259" key="16">
    <source>
        <dbReference type="PROSITE" id="PS52004"/>
    </source>
</evidence>
<dbReference type="SMART" id="SM00825">
    <property type="entry name" value="PKS_KS"/>
    <property type="match status" value="1"/>
</dbReference>
<organism evidence="17 18">
    <name type="scientific">Metabacillus sediminis</name>
    <dbReference type="NCBI Taxonomy" id="3117746"/>
    <lineage>
        <taxon>Bacteria</taxon>
        <taxon>Bacillati</taxon>
        <taxon>Bacillota</taxon>
        <taxon>Bacilli</taxon>
        <taxon>Bacillales</taxon>
        <taxon>Bacillaceae</taxon>
        <taxon>Metabacillus</taxon>
    </lineage>
</organism>
<evidence type="ECO:0000256" key="9">
    <source>
        <dbReference type="ARBA" id="ARBA00023160"/>
    </source>
</evidence>
<dbReference type="PANTHER" id="PTHR11712">
    <property type="entry name" value="POLYKETIDE SYNTHASE-RELATED"/>
    <property type="match status" value="1"/>
</dbReference>
<dbReference type="InterPro" id="IPR017568">
    <property type="entry name" value="3-oxoacyl-ACP_synth-2"/>
</dbReference>
<reference evidence="17 18" key="1">
    <citation type="submission" date="2024-02" db="EMBL/GenBank/DDBJ databases">
        <title>Seven novel Bacillus-like species.</title>
        <authorList>
            <person name="Liu G."/>
        </authorList>
    </citation>
    <scope>NUCLEOTIDE SEQUENCE [LARGE SCALE GENOMIC DNA]</scope>
    <source>
        <strain evidence="17 18">FJAT-52054</strain>
    </source>
</reference>
<keyword evidence="18" id="KW-1185">Reference proteome</keyword>